<evidence type="ECO:0000313" key="3">
    <source>
        <dbReference type="EMBL" id="EDR10740.1"/>
    </source>
</evidence>
<feature type="domain" description="Mixed lineage kinase" evidence="2">
    <location>
        <begin position="291"/>
        <end position="399"/>
    </location>
</feature>
<evidence type="ECO:0000313" key="4">
    <source>
        <dbReference type="Proteomes" id="UP000001194"/>
    </source>
</evidence>
<accession>B0D2G0</accession>
<dbReference type="EMBL" id="DS547096">
    <property type="protein sequence ID" value="EDR10740.1"/>
    <property type="molecule type" value="Genomic_DNA"/>
</dbReference>
<dbReference type="STRING" id="486041.B0D2G0"/>
<proteinExistence type="predicted"/>
<sequence length="1077" mass="120530">MYTFYSEATSAKKVFSFKKLPGNLNLPPDDHTSPAVFTILSKLNCGNPASMSFGPASGNGYGIGNVIRGWNIHIRWRFILDVPRFFDGYLYDVRRIALIQFHRSANQHLAPLFPGYWSSTLLACDGLQSSFGPGHCFVIYVINWIPDLFGIALDSHLNTVRRLSKIIVVMALTRPTTYHCINISTPRIVVMNWFTRVDPVKKEGQAKAYSAIQPTEVHTYESTIMIQSLSTSLNAVATNTAEPILNNPFLDNALQVLSQLSDVGKALPFISPAFVLLKVIVDIEQRAQDVDAKCNDLLERITFMLSHIPLLRTMEVMPATRQVIDRMIESLKQAAALITSYRRQSTVARRLSITNRDKFTTTAHSVNTCCQDLMLSLQIHQSSKIEILTRDIPIDDDDKAAETFVAEHGSLEAIQHDRELVKEFAQQQHLVMDDTVMDQLNANVTDIIQQNQARLEVILKDNVNSAVLDGFKGLVAELNAAESEQRFHCVQCDKEFTNATNRLKSCSFHRGEYDSWGQSYPCCGYVDTVDEWASVEDTNLEDDGVKKASVGQLLRWVSRGERLDEATILISVGTIWYTEPYYFNTFTAKEMETITRSVRLSRRTLIFRTSTSESEFAMAEWILSVSGKITGVRLTAKSATSTNPYVRVCPIDMAKGTKSGDIMTLSEGGMRSYTPASPYILPATIRAGPEISDIQVRPPRTNFKTKTSPALRVILKTMLDPPLKANPELASSKVDYFQGVVSMFNNNAAASNNPITIASASASYRLVGDPTYNPCEALKLTDRAELPITIEPRQSWSLKFEAAVPRSEEDVKLDVKWWNHAIVARHRPIRIKITLEDIEGEECSLVLEYVFKPYPFNKSGANDIGEFFFDDPLILQRHCIRVEKCDAGGTGVVKIAGNEIETKRLEKIVYRALKTGKTEVDLEIGQEKDYGTWEWAASALIDFFCRRVYAFKIMVKEGKSVEKKRLGCLGYVLCPPYGECVDKQRPISYATEFVKLAQLEPYPVQQIVTDDAFDDFKPVVPPKPIISPVSPTSPSAQPQVPGDPAQRLTSIDFNLSRIATALERLVSHVEGQVPPFG</sequence>
<keyword evidence="4" id="KW-1185">Reference proteome</keyword>
<dbReference type="GO" id="GO:0007166">
    <property type="term" value="P:cell surface receptor signaling pathway"/>
    <property type="evidence" value="ECO:0007669"/>
    <property type="project" value="InterPro"/>
</dbReference>
<feature type="compositionally biased region" description="Low complexity" evidence="1">
    <location>
        <begin position="1026"/>
        <end position="1035"/>
    </location>
</feature>
<evidence type="ECO:0000259" key="2">
    <source>
        <dbReference type="Pfam" id="PF22215"/>
    </source>
</evidence>
<dbReference type="Pfam" id="PF22215">
    <property type="entry name" value="MLKL_N"/>
    <property type="match status" value="1"/>
</dbReference>
<feature type="region of interest" description="Disordered" evidence="1">
    <location>
        <begin position="1025"/>
        <end position="1044"/>
    </location>
</feature>
<protein>
    <submittedName>
        <fullName evidence="3">Predicted protein</fullName>
    </submittedName>
</protein>
<reference evidence="3 4" key="1">
    <citation type="journal article" date="2008" name="Nature">
        <title>The genome of Laccaria bicolor provides insights into mycorrhizal symbiosis.</title>
        <authorList>
            <person name="Martin F."/>
            <person name="Aerts A."/>
            <person name="Ahren D."/>
            <person name="Brun A."/>
            <person name="Danchin E.G.J."/>
            <person name="Duchaussoy F."/>
            <person name="Gibon J."/>
            <person name="Kohler A."/>
            <person name="Lindquist E."/>
            <person name="Pereda V."/>
            <person name="Salamov A."/>
            <person name="Shapiro H.J."/>
            <person name="Wuyts J."/>
            <person name="Blaudez D."/>
            <person name="Buee M."/>
            <person name="Brokstein P."/>
            <person name="Canbaeck B."/>
            <person name="Cohen D."/>
            <person name="Courty P.E."/>
            <person name="Coutinho P.M."/>
            <person name="Delaruelle C."/>
            <person name="Detter J.C."/>
            <person name="Deveau A."/>
            <person name="DiFazio S."/>
            <person name="Duplessis S."/>
            <person name="Fraissinet-Tachet L."/>
            <person name="Lucic E."/>
            <person name="Frey-Klett P."/>
            <person name="Fourrey C."/>
            <person name="Feussner I."/>
            <person name="Gay G."/>
            <person name="Grimwood J."/>
            <person name="Hoegger P.J."/>
            <person name="Jain P."/>
            <person name="Kilaru S."/>
            <person name="Labbe J."/>
            <person name="Lin Y.C."/>
            <person name="Legue V."/>
            <person name="Le Tacon F."/>
            <person name="Marmeisse R."/>
            <person name="Melayah D."/>
            <person name="Montanini B."/>
            <person name="Muratet M."/>
            <person name="Nehls U."/>
            <person name="Niculita-Hirzel H."/>
            <person name="Oudot-Le Secq M.P."/>
            <person name="Peter M."/>
            <person name="Quesneville H."/>
            <person name="Rajashekar B."/>
            <person name="Reich M."/>
            <person name="Rouhier N."/>
            <person name="Schmutz J."/>
            <person name="Yin T."/>
            <person name="Chalot M."/>
            <person name="Henrissat B."/>
            <person name="Kuees U."/>
            <person name="Lucas S."/>
            <person name="Van de Peer Y."/>
            <person name="Podila G.K."/>
            <person name="Polle A."/>
            <person name="Pukkila P.J."/>
            <person name="Richardson P.M."/>
            <person name="Rouze P."/>
            <person name="Sanders I.R."/>
            <person name="Stajich J.E."/>
            <person name="Tunlid A."/>
            <person name="Tuskan G."/>
            <person name="Grigoriev I.V."/>
        </authorList>
    </citation>
    <scope>NUCLEOTIDE SEQUENCE [LARGE SCALE GENOMIC DNA]</scope>
    <source>
        <strain evidence="4">S238N-H82 / ATCC MYA-4686</strain>
    </source>
</reference>
<dbReference type="Gene3D" id="1.20.930.20">
    <property type="entry name" value="Adaptor protein Cbl, N-terminal domain"/>
    <property type="match status" value="1"/>
</dbReference>
<dbReference type="InterPro" id="IPR054000">
    <property type="entry name" value="MLKL_N"/>
</dbReference>
<dbReference type="CDD" id="cd21037">
    <property type="entry name" value="MLKL_NTD"/>
    <property type="match status" value="1"/>
</dbReference>
<dbReference type="HOGENOM" id="CLU_010143_0_0_1"/>
<dbReference type="OrthoDB" id="61437at2759"/>
<dbReference type="AlphaFoldDB" id="B0D2G0"/>
<name>B0D2G0_LACBS</name>
<dbReference type="RefSeq" id="XP_001878041.1">
    <property type="nucleotide sequence ID" value="XM_001878006.1"/>
</dbReference>
<dbReference type="InterPro" id="IPR036537">
    <property type="entry name" value="Adaptor_Cbl_N_dom_sf"/>
</dbReference>
<organism evidence="4">
    <name type="scientific">Laccaria bicolor (strain S238N-H82 / ATCC MYA-4686)</name>
    <name type="common">Bicoloured deceiver</name>
    <name type="synonym">Laccaria laccata var. bicolor</name>
    <dbReference type="NCBI Taxonomy" id="486041"/>
    <lineage>
        <taxon>Eukaryota</taxon>
        <taxon>Fungi</taxon>
        <taxon>Dikarya</taxon>
        <taxon>Basidiomycota</taxon>
        <taxon>Agaricomycotina</taxon>
        <taxon>Agaricomycetes</taxon>
        <taxon>Agaricomycetidae</taxon>
        <taxon>Agaricales</taxon>
        <taxon>Agaricineae</taxon>
        <taxon>Hydnangiaceae</taxon>
        <taxon>Laccaria</taxon>
    </lineage>
</organism>
<evidence type="ECO:0000256" key="1">
    <source>
        <dbReference type="SAM" id="MobiDB-lite"/>
    </source>
</evidence>
<dbReference type="InParanoid" id="B0D2G0"/>
<dbReference type="Proteomes" id="UP000001194">
    <property type="component" value="Unassembled WGS sequence"/>
</dbReference>
<dbReference type="GeneID" id="6073768"/>
<dbReference type="InterPro" id="IPR059179">
    <property type="entry name" value="MLKL-like_MCAfunc"/>
</dbReference>
<gene>
    <name evidence="3" type="ORF">LACBIDRAFT_324606</name>
</gene>
<dbReference type="KEGG" id="lbc:LACBIDRAFT_324606"/>